<dbReference type="PROSITE" id="PS51891">
    <property type="entry name" value="CENP_V_GFA"/>
    <property type="match status" value="1"/>
</dbReference>
<dbReference type="Proteomes" id="UP001176940">
    <property type="component" value="Unassembled WGS sequence"/>
</dbReference>
<proteinExistence type="inferred from homology"/>
<name>A0ABN9MFG9_9NEOB</name>
<comment type="caution">
    <text evidence="5">The sequence shown here is derived from an EMBL/GenBank/DDBJ whole genome shotgun (WGS) entry which is preliminary data.</text>
</comment>
<dbReference type="InterPro" id="IPR052355">
    <property type="entry name" value="CENP-V-like"/>
</dbReference>
<protein>
    <recommendedName>
        <fullName evidence="4">CENP-V/GFA domain-containing protein</fullName>
    </recommendedName>
</protein>
<dbReference type="InterPro" id="IPR006913">
    <property type="entry name" value="CENP-V/GFA"/>
</dbReference>
<dbReference type="EMBL" id="CAUEEQ010068064">
    <property type="protein sequence ID" value="CAJ0965534.1"/>
    <property type="molecule type" value="Genomic_DNA"/>
</dbReference>
<gene>
    <name evidence="5" type="ORF">RIMI_LOCUS20385766</name>
</gene>
<dbReference type="Pfam" id="PF04828">
    <property type="entry name" value="GFA"/>
    <property type="match status" value="1"/>
</dbReference>
<reference evidence="5" key="1">
    <citation type="submission" date="2023-07" db="EMBL/GenBank/DDBJ databases">
        <authorList>
            <person name="Stuckert A."/>
        </authorList>
    </citation>
    <scope>NUCLEOTIDE SEQUENCE</scope>
</reference>
<evidence type="ECO:0000256" key="3">
    <source>
        <dbReference type="ARBA" id="ARBA00022833"/>
    </source>
</evidence>
<evidence type="ECO:0000256" key="2">
    <source>
        <dbReference type="ARBA" id="ARBA00022723"/>
    </source>
</evidence>
<dbReference type="PANTHER" id="PTHR28620">
    <property type="entry name" value="CENTROMERE PROTEIN V"/>
    <property type="match status" value="1"/>
</dbReference>
<dbReference type="PANTHER" id="PTHR28620:SF1">
    <property type="entry name" value="CENP-V_GFA DOMAIN-CONTAINING PROTEIN"/>
    <property type="match status" value="1"/>
</dbReference>
<comment type="similarity">
    <text evidence="1">Belongs to the Gfa family.</text>
</comment>
<keyword evidence="3" id="KW-0862">Zinc</keyword>
<dbReference type="SUPFAM" id="SSF51316">
    <property type="entry name" value="Mss4-like"/>
    <property type="match status" value="1"/>
</dbReference>
<accession>A0ABN9MFG9</accession>
<feature type="domain" description="CENP-V/GFA" evidence="4">
    <location>
        <begin position="295"/>
        <end position="405"/>
    </location>
</feature>
<evidence type="ECO:0000259" key="4">
    <source>
        <dbReference type="PROSITE" id="PS51891"/>
    </source>
</evidence>
<organism evidence="5 6">
    <name type="scientific">Ranitomeya imitator</name>
    <name type="common">mimic poison frog</name>
    <dbReference type="NCBI Taxonomy" id="111125"/>
    <lineage>
        <taxon>Eukaryota</taxon>
        <taxon>Metazoa</taxon>
        <taxon>Chordata</taxon>
        <taxon>Craniata</taxon>
        <taxon>Vertebrata</taxon>
        <taxon>Euteleostomi</taxon>
        <taxon>Amphibia</taxon>
        <taxon>Batrachia</taxon>
        <taxon>Anura</taxon>
        <taxon>Neobatrachia</taxon>
        <taxon>Hyloidea</taxon>
        <taxon>Dendrobatidae</taxon>
        <taxon>Dendrobatinae</taxon>
        <taxon>Ranitomeya</taxon>
    </lineage>
</organism>
<sequence>MSTPGVQPYTDIVGSMVIPAITDVASPSPVQTQSYHNPPHAGYRHVYPRGPAVYRYSGVHGYHLPSPTWRHLHLYRPNLITILLMLDTDMSTPGVQPYTDIVGSMVIPAITDVASPSPVQTQSYHNPPHAGYRHVYPRVQPYTDIVGSMVIPAITDVASPSPVQTQSYHNPPHAGYRHVYPRVQPYTDIVGSMVIPAITDVASPSPVQTQSYHNPPHAGYRHVYPRVQPYTDIVGSMVIPAITDVASPSPVQTQSYHNPPHAGYRHVYPRGPAVYRDSPLIYMDEKREYKGLVKHSGGCHCGAVRFEVWASADLHVFDCNICVKKQNRHFIVPSSRFKLLKGANNLTTYTFNTNKAQHTFCKTCGVQSFYTPRSNPDGYGIASHCLDEGTVRSVHMEQINGKEWEKTMKEHKTIRNMSKS</sequence>
<keyword evidence="6" id="KW-1185">Reference proteome</keyword>
<dbReference type="InterPro" id="IPR011057">
    <property type="entry name" value="Mss4-like_sf"/>
</dbReference>
<evidence type="ECO:0000256" key="1">
    <source>
        <dbReference type="ARBA" id="ARBA00005495"/>
    </source>
</evidence>
<dbReference type="Gene3D" id="2.170.150.70">
    <property type="match status" value="1"/>
</dbReference>
<evidence type="ECO:0000313" key="5">
    <source>
        <dbReference type="EMBL" id="CAJ0965534.1"/>
    </source>
</evidence>
<keyword evidence="2" id="KW-0479">Metal-binding</keyword>
<evidence type="ECO:0000313" key="6">
    <source>
        <dbReference type="Proteomes" id="UP001176940"/>
    </source>
</evidence>